<feature type="binding site" evidence="15">
    <location>
        <position position="292"/>
    </location>
    <ligand>
        <name>dihydroxyacetone phosphate</name>
        <dbReference type="ChEBI" id="CHEBI:57642"/>
    </ligand>
</feature>
<feature type="binding site" evidence="15">
    <location>
        <position position="271"/>
    </location>
    <ligand>
        <name>dihydroxyacetone phosphate</name>
        <dbReference type="ChEBI" id="CHEBI:57642"/>
    </ligand>
</feature>
<evidence type="ECO:0000256" key="7">
    <source>
        <dbReference type="ARBA" id="ARBA00018635"/>
    </source>
</evidence>
<dbReference type="InterPro" id="IPR002803">
    <property type="entry name" value="FBPase_V"/>
</dbReference>
<gene>
    <name evidence="15" type="primary">fbp</name>
    <name evidence="16" type="ORF">X927_04340</name>
</gene>
<reference evidence="16 17" key="1">
    <citation type="submission" date="2013-12" db="EMBL/GenBank/DDBJ databases">
        <title>Comparative genomics of Petrotoga isolates.</title>
        <authorList>
            <person name="Nesbo C.L."/>
            <person name="Charchuk R."/>
            <person name="Chow K."/>
        </authorList>
    </citation>
    <scope>NUCLEOTIDE SEQUENCE [LARGE SCALE GENOMIC DNA]</scope>
    <source>
        <strain evidence="16 17">DSM 14811</strain>
    </source>
</reference>
<dbReference type="GO" id="GO:0006094">
    <property type="term" value="P:gluconeogenesis"/>
    <property type="evidence" value="ECO:0007669"/>
    <property type="project" value="UniProtKB-UniRule"/>
</dbReference>
<feature type="binding site" evidence="15">
    <location>
        <position position="54"/>
    </location>
    <ligand>
        <name>Mg(2+)</name>
        <dbReference type="ChEBI" id="CHEBI:18420"/>
        <label>2</label>
    </ligand>
</feature>
<feature type="binding site" description="in other chain" evidence="15">
    <location>
        <position position="271"/>
    </location>
    <ligand>
        <name>beta-D-fructose 1,6-bisphosphate</name>
        <dbReference type="ChEBI" id="CHEBI:32966"/>
        <note>ligand shared between dimeric partners</note>
    </ligand>
</feature>
<dbReference type="PANTHER" id="PTHR38341:SF1">
    <property type="entry name" value="FRUCTOSE-1,6-BISPHOSPHATE ALDOLASE_PHOSPHATASE"/>
    <property type="match status" value="1"/>
</dbReference>
<keyword evidence="12 15" id="KW-0456">Lyase</keyword>
<feature type="binding site" description="in other chain" evidence="15">
    <location>
        <position position="133"/>
    </location>
    <ligand>
        <name>beta-D-fructose 1,6-bisphosphate</name>
        <dbReference type="ChEBI" id="CHEBI:32966"/>
        <note>ligand shared between dimeric partners</note>
    </ligand>
</feature>
<evidence type="ECO:0000256" key="11">
    <source>
        <dbReference type="ARBA" id="ARBA00022842"/>
    </source>
</evidence>
<dbReference type="RefSeq" id="WP_103076839.1">
    <property type="nucleotide sequence ID" value="NZ_AZRN01000012.1"/>
</dbReference>
<feature type="binding site" evidence="15">
    <location>
        <position position="239"/>
    </location>
    <ligand>
        <name>Mg(2+)</name>
        <dbReference type="ChEBI" id="CHEBI:18420"/>
        <label>2</label>
    </ligand>
</feature>
<feature type="active site" description="Proton donor/acceptor; for FBP aldolase activity" evidence="15">
    <location>
        <position position="234"/>
    </location>
</feature>
<feature type="binding site" evidence="15">
    <location>
        <position position="19"/>
    </location>
    <ligand>
        <name>Mg(2+)</name>
        <dbReference type="ChEBI" id="CHEBI:18420"/>
        <label>1</label>
    </ligand>
</feature>
<feature type="binding site" description="in other chain" evidence="15">
    <location>
        <position position="19"/>
    </location>
    <ligand>
        <name>beta-D-fructose 1,6-bisphosphate</name>
        <dbReference type="ChEBI" id="CHEBI:32966"/>
        <note>ligand shared between dimeric partners</note>
    </ligand>
</feature>
<accession>A0A2K1PBT1</accession>
<feature type="binding site" evidence="15">
    <location>
        <position position="53"/>
    </location>
    <ligand>
        <name>Mg(2+)</name>
        <dbReference type="ChEBI" id="CHEBI:18420"/>
        <label>2</label>
    </ligand>
</feature>
<dbReference type="AlphaFoldDB" id="A0A2K1PBT1"/>
<keyword evidence="17" id="KW-1185">Reference proteome</keyword>
<dbReference type="GO" id="GO:0004332">
    <property type="term" value="F:fructose-bisphosphate aldolase activity"/>
    <property type="evidence" value="ECO:0007669"/>
    <property type="project" value="UniProtKB-UniRule"/>
</dbReference>
<keyword evidence="11 15" id="KW-0460">Magnesium</keyword>
<evidence type="ECO:0000256" key="13">
    <source>
        <dbReference type="ARBA" id="ARBA00023270"/>
    </source>
</evidence>
<feature type="binding site" evidence="15">
    <location>
        <position position="239"/>
    </location>
    <ligand>
        <name>Mg(2+)</name>
        <dbReference type="ChEBI" id="CHEBI:18420"/>
        <label>3</label>
    </ligand>
</feature>
<evidence type="ECO:0000256" key="9">
    <source>
        <dbReference type="ARBA" id="ARBA00022723"/>
    </source>
</evidence>
<evidence type="ECO:0000256" key="14">
    <source>
        <dbReference type="ARBA" id="ARBA00023277"/>
    </source>
</evidence>
<feature type="active site" description="Schiff-base intermediate with DHAP; for FBP aldolase activity" evidence="15">
    <location>
        <position position="237"/>
    </location>
</feature>
<comment type="cofactor">
    <cofactor evidence="2 15">
        <name>Mg(2+)</name>
        <dbReference type="ChEBI" id="CHEBI:18420"/>
    </cofactor>
</comment>
<comment type="similarity">
    <text evidence="4 15">Belongs to the FBP aldolase/phosphatase family.</text>
</comment>
<evidence type="ECO:0000256" key="12">
    <source>
        <dbReference type="ARBA" id="ARBA00023239"/>
    </source>
</evidence>
<evidence type="ECO:0000256" key="4">
    <source>
        <dbReference type="ARBA" id="ARBA00010693"/>
    </source>
</evidence>
<dbReference type="UniPathway" id="UPA00138"/>
<feature type="binding site" evidence="15">
    <location>
        <begin position="247"/>
        <end position="248"/>
    </location>
    <ligand>
        <name>beta-D-fructose 1,6-bisphosphate</name>
        <dbReference type="ChEBI" id="CHEBI:32966"/>
        <note>ligand shared between dimeric partners</note>
    </ligand>
</feature>
<feature type="binding site" evidence="15">
    <location>
        <position position="132"/>
    </location>
    <ligand>
        <name>Mg(2+)</name>
        <dbReference type="ChEBI" id="CHEBI:18420"/>
        <label>2</label>
    </ligand>
</feature>
<feature type="binding site" evidence="15">
    <location>
        <position position="53"/>
    </location>
    <ligand>
        <name>Mg(2+)</name>
        <dbReference type="ChEBI" id="CHEBI:18420"/>
        <label>1</label>
    </ligand>
</feature>
<keyword evidence="10 15" id="KW-0378">Hydrolase</keyword>
<feature type="active site" description="Proton acceptor; for FBP phosphatase activity" evidence="15">
    <location>
        <position position="12"/>
    </location>
</feature>
<dbReference type="EC" id="4.1.2.13" evidence="15"/>
<dbReference type="NCBIfam" id="NF041126">
    <property type="entry name" value="FBP_aldo_phos"/>
    <property type="match status" value="1"/>
</dbReference>
<evidence type="ECO:0000256" key="2">
    <source>
        <dbReference type="ARBA" id="ARBA00001946"/>
    </source>
</evidence>
<keyword evidence="8 15" id="KW-0312">Gluconeogenesis</keyword>
<comment type="function">
    <text evidence="15">Catalyzes two subsequent steps in gluconeogenesis: the aldol condensation of dihydroxyacetone phosphate (DHAP) and glyceraldehyde-3-phosphate (GA3P) to fructose-1,6-bisphosphate (FBP), and the dephosphorylation of FBP to fructose-6-phosphate (F6P).</text>
</comment>
<keyword evidence="14 15" id="KW-0119">Carbohydrate metabolism</keyword>
<evidence type="ECO:0000256" key="10">
    <source>
        <dbReference type="ARBA" id="ARBA00022801"/>
    </source>
</evidence>
<comment type="caution">
    <text evidence="16">The sequence shown here is derived from an EMBL/GenBank/DDBJ whole genome shotgun (WGS) entry which is preliminary data.</text>
</comment>
<dbReference type="SUPFAM" id="SSF111249">
    <property type="entry name" value="Sulfolobus fructose-1,6-bisphosphatase-like"/>
    <property type="match status" value="1"/>
</dbReference>
<keyword evidence="9 15" id="KW-0479">Metal-binding</keyword>
<name>A0A2K1PBT1_9BACT</name>
<feature type="binding site" description="in other chain" evidence="15">
    <location>
        <position position="353"/>
    </location>
    <ligand>
        <name>beta-D-fructose 1,6-bisphosphate</name>
        <dbReference type="ChEBI" id="CHEBI:32966"/>
        <note>ligand shared between dimeric partners</note>
    </ligand>
</feature>
<evidence type="ECO:0000256" key="3">
    <source>
        <dbReference type="ARBA" id="ARBA00004742"/>
    </source>
</evidence>
<comment type="subunit">
    <text evidence="5 15">Homooctamer; dimer of tetramers.</text>
</comment>
<comment type="caution">
    <text evidence="15">Lacks conserved residue(s) required for the propagation of feature annotation.</text>
</comment>
<dbReference type="PIRSF" id="PIRSF015647">
    <property type="entry name" value="FBPtase_archl"/>
    <property type="match status" value="1"/>
</dbReference>
<dbReference type="EMBL" id="AZRN01000012">
    <property type="protein sequence ID" value="PNS00198.1"/>
    <property type="molecule type" value="Genomic_DNA"/>
</dbReference>
<comment type="catalytic activity">
    <reaction evidence="15">
        <text>beta-D-fructose 1,6-bisphosphate = D-glyceraldehyde 3-phosphate + dihydroxyacetone phosphate</text>
        <dbReference type="Rhea" id="RHEA:14729"/>
        <dbReference type="ChEBI" id="CHEBI:32966"/>
        <dbReference type="ChEBI" id="CHEBI:57642"/>
        <dbReference type="ChEBI" id="CHEBI:59776"/>
        <dbReference type="EC" id="4.1.2.13"/>
    </reaction>
</comment>
<comment type="pathway">
    <text evidence="3 15">Carbohydrate biosynthesis; gluconeogenesis.</text>
</comment>
<evidence type="ECO:0000256" key="5">
    <source>
        <dbReference type="ARBA" id="ARBA00011820"/>
    </source>
</evidence>
<dbReference type="HAMAP" id="MF_02067">
    <property type="entry name" value="FBP_aldolase_phosphatase"/>
    <property type="match status" value="1"/>
</dbReference>
<dbReference type="EC" id="3.1.3.11" evidence="6 15"/>
<evidence type="ECO:0000256" key="1">
    <source>
        <dbReference type="ARBA" id="ARBA00001273"/>
    </source>
</evidence>
<dbReference type="Proteomes" id="UP000236604">
    <property type="component" value="Unassembled WGS sequence"/>
</dbReference>
<evidence type="ECO:0000256" key="8">
    <source>
        <dbReference type="ARBA" id="ARBA00022432"/>
    </source>
</evidence>
<feature type="binding site" evidence="15">
    <location>
        <position position="237"/>
    </location>
    <ligand>
        <name>Mg(2+)</name>
        <dbReference type="ChEBI" id="CHEBI:18420"/>
        <label>3</label>
    </ligand>
</feature>
<dbReference type="Pfam" id="PF01950">
    <property type="entry name" value="FBPase_3"/>
    <property type="match status" value="1"/>
</dbReference>
<comment type="catalytic activity">
    <reaction evidence="1 15">
        <text>beta-D-fructose 1,6-bisphosphate + H2O = beta-D-fructose 6-phosphate + phosphate</text>
        <dbReference type="Rhea" id="RHEA:11064"/>
        <dbReference type="ChEBI" id="CHEBI:15377"/>
        <dbReference type="ChEBI" id="CHEBI:32966"/>
        <dbReference type="ChEBI" id="CHEBI:43474"/>
        <dbReference type="ChEBI" id="CHEBI:57634"/>
        <dbReference type="EC" id="3.1.3.11"/>
    </reaction>
</comment>
<evidence type="ECO:0000256" key="15">
    <source>
        <dbReference type="HAMAP-Rule" id="MF_02067"/>
    </source>
</evidence>
<feature type="binding site" description="in other chain" evidence="15">
    <location>
        <position position="292"/>
    </location>
    <ligand>
        <name>beta-D-fructose 1,6-bisphosphate</name>
        <dbReference type="ChEBI" id="CHEBI:32966"/>
        <note>ligand shared between dimeric partners</note>
    </ligand>
</feature>
<sequence length="371" mass="41231">MGKVTVSLIKADVGGIPGHSTVHPKLKEKASECLQEAKENGLLIDYRVLHVGDDLQLLMSHGKGIDSEEIHKLAWETFEAATKIAKELKLHGAGQDLLSDAFSGNIKGMGPGIAEMEFTERGSETLVAFMMDKTEPGSFNFPIYKIFADPFNTAGLIIDPLLIDGFIFEVWNIKERKRIFLKCPEDLYLLLSLIGAKSKYVIKRVFPKDSSPLPKDEPVAVISTEKLFFIAEKYVGKDDPVALVRAQSGLPALGEVLEPFSVPYLVSGWMRGSHNGPLMPVSFKDAQCTRFDGPPRVIAAGFQISHGNFIGPIDLFDDLAFDLSRKKALELADYIRLQGPFEPHRLPPEEMEYTTLPGVLKRLETRFEELE</sequence>
<evidence type="ECO:0000313" key="17">
    <source>
        <dbReference type="Proteomes" id="UP000236604"/>
    </source>
</evidence>
<organism evidence="16 17">
    <name type="scientific">Petrotoga mexicana DSM 14811</name>
    <dbReference type="NCBI Taxonomy" id="1122954"/>
    <lineage>
        <taxon>Bacteria</taxon>
        <taxon>Thermotogati</taxon>
        <taxon>Thermotogota</taxon>
        <taxon>Thermotogae</taxon>
        <taxon>Petrotogales</taxon>
        <taxon>Petrotogaceae</taxon>
        <taxon>Petrotoga</taxon>
    </lineage>
</organism>
<dbReference type="GO" id="GO:0000287">
    <property type="term" value="F:magnesium ion binding"/>
    <property type="evidence" value="ECO:0007669"/>
    <property type="project" value="UniProtKB-UniRule"/>
</dbReference>
<dbReference type="InterPro" id="IPR036076">
    <property type="entry name" value="FBPase_V_sf"/>
</dbReference>
<comment type="domain">
    <text evidence="15">Consists of a single catalytic domain, but remodels its active-site architecture via a large structural change to exhibit dual activities.</text>
</comment>
<evidence type="ECO:0000256" key="6">
    <source>
        <dbReference type="ARBA" id="ARBA00013093"/>
    </source>
</evidence>
<feature type="binding site" evidence="15">
    <location>
        <position position="19"/>
    </location>
    <ligand>
        <name>dihydroxyacetone phosphate</name>
        <dbReference type="ChEBI" id="CHEBI:57642"/>
    </ligand>
</feature>
<dbReference type="PANTHER" id="PTHR38341">
    <property type="entry name" value="FRUCTOSE-1,6-BISPHOSPHATE ALDOLASE/PHOSPHATASE"/>
    <property type="match status" value="1"/>
</dbReference>
<feature type="binding site" evidence="15">
    <location>
        <position position="95"/>
    </location>
    <ligand>
        <name>Mg(2+)</name>
        <dbReference type="ChEBI" id="CHEBI:18420"/>
        <label>1</label>
    </ligand>
</feature>
<feature type="binding site" description="in other chain" evidence="15">
    <location>
        <begin position="104"/>
        <end position="105"/>
    </location>
    <ligand>
        <name>beta-D-fructose 1,6-bisphosphate</name>
        <dbReference type="ChEBI" id="CHEBI:32966"/>
        <note>ligand shared between dimeric partners</note>
    </ligand>
</feature>
<feature type="binding site" evidence="15">
    <location>
        <position position="238"/>
    </location>
    <ligand>
        <name>Mg(2+)</name>
        <dbReference type="ChEBI" id="CHEBI:18420"/>
        <label>3</label>
    </ligand>
</feature>
<feature type="binding site" evidence="15">
    <location>
        <position position="133"/>
    </location>
    <ligand>
        <name>dihydroxyacetone phosphate</name>
        <dbReference type="ChEBI" id="CHEBI:57642"/>
    </ligand>
</feature>
<protein>
    <recommendedName>
        <fullName evidence="7 15">Fructose-1,6-bisphosphate aldolase/phosphatase</fullName>
        <shortName evidence="15">FBP A/P</shortName>
        <shortName evidence="15">FBP aldolase/phosphatase</shortName>
        <ecNumber evidence="6 15">3.1.3.11</ecNumber>
        <ecNumber evidence="15">4.1.2.13</ecNumber>
    </recommendedName>
</protein>
<dbReference type="GO" id="GO:0042132">
    <property type="term" value="F:fructose 1,6-bisphosphate 1-phosphatase activity"/>
    <property type="evidence" value="ECO:0007669"/>
    <property type="project" value="UniProtKB-UniRule"/>
</dbReference>
<proteinExistence type="inferred from homology"/>
<feature type="binding site" evidence="15">
    <location>
        <position position="12"/>
    </location>
    <ligand>
        <name>Mg(2+)</name>
        <dbReference type="ChEBI" id="CHEBI:18420"/>
        <label>1</label>
    </ligand>
</feature>
<keyword evidence="13 15" id="KW-0704">Schiff base</keyword>
<feature type="binding site" evidence="15">
    <location>
        <position position="238"/>
    </location>
    <ligand>
        <name>Mg(2+)</name>
        <dbReference type="ChEBI" id="CHEBI:18420"/>
        <label>4</label>
    </ligand>
</feature>
<evidence type="ECO:0000313" key="16">
    <source>
        <dbReference type="EMBL" id="PNS00198.1"/>
    </source>
</evidence>